<dbReference type="UniPathway" id="UPA00028">
    <property type="reaction ID" value="UER00004"/>
</dbReference>
<keyword evidence="7 11" id="KW-0521">NADP</keyword>
<evidence type="ECO:0000256" key="9">
    <source>
        <dbReference type="ARBA" id="ARBA00032024"/>
    </source>
</evidence>
<evidence type="ECO:0000256" key="5">
    <source>
        <dbReference type="ARBA" id="ARBA00019465"/>
    </source>
</evidence>
<evidence type="ECO:0000313" key="15">
    <source>
        <dbReference type="Proteomes" id="UP000194143"/>
    </source>
</evidence>
<dbReference type="NCBIfam" id="NF005090">
    <property type="entry name" value="PRK06522.2-1"/>
    <property type="match status" value="1"/>
</dbReference>
<dbReference type="GO" id="GO:0050661">
    <property type="term" value="F:NADP binding"/>
    <property type="evidence" value="ECO:0007669"/>
    <property type="project" value="TreeGrafter"/>
</dbReference>
<name>A0A1W6WSL4_BACTU</name>
<evidence type="ECO:0000256" key="7">
    <source>
        <dbReference type="ARBA" id="ARBA00022857"/>
    </source>
</evidence>
<evidence type="ECO:0000256" key="11">
    <source>
        <dbReference type="RuleBase" id="RU362068"/>
    </source>
</evidence>
<feature type="domain" description="Ketopantoate reductase C-terminal" evidence="13">
    <location>
        <begin position="174"/>
        <end position="293"/>
    </location>
</feature>
<comment type="function">
    <text evidence="1 11">Catalyzes the NADPH-dependent reduction of ketopantoate into pantoic acid.</text>
</comment>
<dbReference type="InterPro" id="IPR013752">
    <property type="entry name" value="KPA_reductase"/>
</dbReference>
<dbReference type="InterPro" id="IPR036291">
    <property type="entry name" value="NAD(P)-bd_dom_sf"/>
</dbReference>
<evidence type="ECO:0000256" key="3">
    <source>
        <dbReference type="ARBA" id="ARBA00007870"/>
    </source>
</evidence>
<dbReference type="InterPro" id="IPR008927">
    <property type="entry name" value="6-PGluconate_DH-like_C_sf"/>
</dbReference>
<comment type="pathway">
    <text evidence="2 11">Cofactor biosynthesis; (R)-pantothenate biosynthesis; (R)-pantoate from 3-methyl-2-oxobutanoate: step 2/2.</text>
</comment>
<evidence type="ECO:0000256" key="6">
    <source>
        <dbReference type="ARBA" id="ARBA00022655"/>
    </source>
</evidence>
<sequence>MKMKIGIVGPGAIGLLYTFYLQKSNQDVTLFTRTAKQAEELNETGVTCIRDGRWETVYPPVLPIESMVAQNLDYIFIAVKQYHIDDILPFVEGASSLIFLQNGMSHLPKMLQIGSENIAVGIVEHGAKKEGGHIVHHTGVGVTRFGVVCGQSIHFKKIFHSFPVAYFPVQIETDWEEIMRKKLVVNVCINPLTALLGVKNGELITNRFFYQMMEQVFQEVAFLIRGEKEMVWQMVRNVCEGTSRNTSSMLADVRANRQTEINAIVGYVLEEAKKQQRPVPTLQFLFDAIKGLETRV</sequence>
<dbReference type="Pfam" id="PF08546">
    <property type="entry name" value="ApbA_C"/>
    <property type="match status" value="1"/>
</dbReference>
<dbReference type="GO" id="GO:0005737">
    <property type="term" value="C:cytoplasm"/>
    <property type="evidence" value="ECO:0007669"/>
    <property type="project" value="TreeGrafter"/>
</dbReference>
<dbReference type="NCBIfam" id="NF005093">
    <property type="entry name" value="PRK06522.2-4"/>
    <property type="match status" value="1"/>
</dbReference>
<evidence type="ECO:0000259" key="13">
    <source>
        <dbReference type="Pfam" id="PF08546"/>
    </source>
</evidence>
<feature type="domain" description="Ketopantoate reductase N-terminal" evidence="12">
    <location>
        <begin position="5"/>
        <end position="147"/>
    </location>
</feature>
<dbReference type="EMBL" id="CP021061">
    <property type="protein sequence ID" value="ARP59229.1"/>
    <property type="molecule type" value="Genomic_DNA"/>
</dbReference>
<protein>
    <recommendedName>
        <fullName evidence="5 11">2-dehydropantoate 2-reductase</fullName>
        <ecNumber evidence="4 11">1.1.1.169</ecNumber>
    </recommendedName>
    <alternativeName>
        <fullName evidence="9 11">Ketopantoate reductase</fullName>
    </alternativeName>
</protein>
<dbReference type="SMR" id="A0A1W6WSL4"/>
<evidence type="ECO:0000256" key="4">
    <source>
        <dbReference type="ARBA" id="ARBA00013014"/>
    </source>
</evidence>
<dbReference type="Gene3D" id="3.40.50.720">
    <property type="entry name" value="NAD(P)-binding Rossmann-like Domain"/>
    <property type="match status" value="1"/>
</dbReference>
<dbReference type="NCBIfam" id="TIGR00745">
    <property type="entry name" value="apbA_panE"/>
    <property type="match status" value="1"/>
</dbReference>
<evidence type="ECO:0000256" key="1">
    <source>
        <dbReference type="ARBA" id="ARBA00002919"/>
    </source>
</evidence>
<keyword evidence="8 11" id="KW-0560">Oxidoreductase</keyword>
<dbReference type="Gene3D" id="1.10.1040.10">
    <property type="entry name" value="N-(1-d-carboxylethyl)-l-norvaline Dehydrogenase, domain 2"/>
    <property type="match status" value="1"/>
</dbReference>
<evidence type="ECO:0000256" key="8">
    <source>
        <dbReference type="ARBA" id="ARBA00023002"/>
    </source>
</evidence>
<gene>
    <name evidence="14" type="ORF">CAB88_20030</name>
</gene>
<dbReference type="PANTHER" id="PTHR43765:SF2">
    <property type="entry name" value="2-DEHYDROPANTOATE 2-REDUCTASE"/>
    <property type="match status" value="1"/>
</dbReference>
<dbReference type="AlphaFoldDB" id="A0A1W6WSL4"/>
<dbReference type="EC" id="1.1.1.169" evidence="4 11"/>
<organism evidence="14 15">
    <name type="scientific">Bacillus thuringiensis</name>
    <dbReference type="NCBI Taxonomy" id="1428"/>
    <lineage>
        <taxon>Bacteria</taxon>
        <taxon>Bacillati</taxon>
        <taxon>Bacillota</taxon>
        <taxon>Bacilli</taxon>
        <taxon>Bacillales</taxon>
        <taxon>Bacillaceae</taxon>
        <taxon>Bacillus</taxon>
        <taxon>Bacillus cereus group</taxon>
    </lineage>
</organism>
<accession>A0A1W6WSL4</accession>
<dbReference type="Proteomes" id="UP000194143">
    <property type="component" value="Chromosome"/>
</dbReference>
<comment type="catalytic activity">
    <reaction evidence="10 11">
        <text>(R)-pantoate + NADP(+) = 2-dehydropantoate + NADPH + H(+)</text>
        <dbReference type="Rhea" id="RHEA:16233"/>
        <dbReference type="ChEBI" id="CHEBI:11561"/>
        <dbReference type="ChEBI" id="CHEBI:15378"/>
        <dbReference type="ChEBI" id="CHEBI:15980"/>
        <dbReference type="ChEBI" id="CHEBI:57783"/>
        <dbReference type="ChEBI" id="CHEBI:58349"/>
        <dbReference type="EC" id="1.1.1.169"/>
    </reaction>
</comment>
<dbReference type="Pfam" id="PF02558">
    <property type="entry name" value="ApbA"/>
    <property type="match status" value="1"/>
</dbReference>
<evidence type="ECO:0000313" key="14">
    <source>
        <dbReference type="EMBL" id="ARP59229.1"/>
    </source>
</evidence>
<dbReference type="InterPro" id="IPR003710">
    <property type="entry name" value="ApbA"/>
</dbReference>
<dbReference type="InterPro" id="IPR050838">
    <property type="entry name" value="Ketopantoate_reductase"/>
</dbReference>
<dbReference type="InterPro" id="IPR013332">
    <property type="entry name" value="KPR_N"/>
</dbReference>
<dbReference type="SUPFAM" id="SSF51735">
    <property type="entry name" value="NAD(P)-binding Rossmann-fold domains"/>
    <property type="match status" value="1"/>
</dbReference>
<dbReference type="GO" id="GO:0008677">
    <property type="term" value="F:2-dehydropantoate 2-reductase activity"/>
    <property type="evidence" value="ECO:0007669"/>
    <property type="project" value="UniProtKB-EC"/>
</dbReference>
<evidence type="ECO:0000256" key="2">
    <source>
        <dbReference type="ARBA" id="ARBA00004994"/>
    </source>
</evidence>
<dbReference type="PANTHER" id="PTHR43765">
    <property type="entry name" value="2-DEHYDROPANTOATE 2-REDUCTASE-RELATED"/>
    <property type="match status" value="1"/>
</dbReference>
<dbReference type="SUPFAM" id="SSF48179">
    <property type="entry name" value="6-phosphogluconate dehydrogenase C-terminal domain-like"/>
    <property type="match status" value="1"/>
</dbReference>
<keyword evidence="6 11" id="KW-0566">Pantothenate biosynthesis</keyword>
<comment type="similarity">
    <text evidence="3 11">Belongs to the ketopantoate reductase family.</text>
</comment>
<reference evidence="14 15" key="1">
    <citation type="submission" date="2017-04" db="EMBL/GenBank/DDBJ databases">
        <title>Complete Genome Sequence of Bacillus thuringiensis type Strain ATCC 10792.</title>
        <authorList>
            <person name="Oh D.-H."/>
            <person name="Park B.-J."/>
            <person name="Shuai W."/>
            <person name="Chelliah R."/>
        </authorList>
    </citation>
    <scope>NUCLEOTIDE SEQUENCE [LARGE SCALE GENOMIC DNA]</scope>
    <source>
        <strain evidence="14 15">ATCC 10792</strain>
    </source>
</reference>
<dbReference type="InterPro" id="IPR013328">
    <property type="entry name" value="6PGD_dom2"/>
</dbReference>
<dbReference type="GO" id="GO:0015940">
    <property type="term" value="P:pantothenate biosynthetic process"/>
    <property type="evidence" value="ECO:0007669"/>
    <property type="project" value="UniProtKB-UniPathway"/>
</dbReference>
<proteinExistence type="inferred from homology"/>
<evidence type="ECO:0000259" key="12">
    <source>
        <dbReference type="Pfam" id="PF02558"/>
    </source>
</evidence>
<evidence type="ECO:0000256" key="10">
    <source>
        <dbReference type="ARBA" id="ARBA00048793"/>
    </source>
</evidence>
<keyword evidence="15" id="KW-1185">Reference proteome</keyword>